<evidence type="ECO:0000256" key="1">
    <source>
        <dbReference type="ARBA" id="ARBA00004418"/>
    </source>
</evidence>
<dbReference type="RefSeq" id="WP_283224235.1">
    <property type="nucleotide sequence ID" value="NZ_JASGBH010000005.1"/>
</dbReference>
<dbReference type="InterPro" id="IPR050490">
    <property type="entry name" value="Bact_solute-bd_prot1"/>
</dbReference>
<comment type="similarity">
    <text evidence="2">Belongs to the bacterial solute-binding protein 1 family.</text>
</comment>
<dbReference type="InterPro" id="IPR006059">
    <property type="entry name" value="SBP"/>
</dbReference>
<keyword evidence="5" id="KW-1185">Reference proteome</keyword>
<evidence type="ECO:0000313" key="5">
    <source>
        <dbReference type="Proteomes" id="UP001431902"/>
    </source>
</evidence>
<dbReference type="PANTHER" id="PTHR43649:SF32">
    <property type="entry name" value="SUGAR BINDING SECRETED PROTEIN"/>
    <property type="match status" value="1"/>
</dbReference>
<gene>
    <name evidence="4" type="ORF">QLQ16_08350</name>
</gene>
<dbReference type="EMBL" id="JASGBH010000005">
    <property type="protein sequence ID" value="MDI9233845.1"/>
    <property type="molecule type" value="Genomic_DNA"/>
</dbReference>
<organism evidence="4 5">
    <name type="scientific">Limnohabitans lacus</name>
    <dbReference type="NCBI Taxonomy" id="3045173"/>
    <lineage>
        <taxon>Bacteria</taxon>
        <taxon>Pseudomonadati</taxon>
        <taxon>Pseudomonadota</taxon>
        <taxon>Betaproteobacteria</taxon>
        <taxon>Burkholderiales</taxon>
        <taxon>Comamonadaceae</taxon>
        <taxon>Limnohabitans</taxon>
    </lineage>
</organism>
<dbReference type="Pfam" id="PF01547">
    <property type="entry name" value="SBP_bac_1"/>
    <property type="match status" value="1"/>
</dbReference>
<accession>A0ABT6X6U2</accession>
<evidence type="ECO:0000313" key="4">
    <source>
        <dbReference type="EMBL" id="MDI9233845.1"/>
    </source>
</evidence>
<protein>
    <submittedName>
        <fullName evidence="4">Extracellular solute-binding protein</fullName>
    </submittedName>
</protein>
<dbReference type="PANTHER" id="PTHR43649">
    <property type="entry name" value="ARABINOSE-BINDING PROTEIN-RELATED"/>
    <property type="match status" value="1"/>
</dbReference>
<feature type="signal peptide" evidence="3">
    <location>
        <begin position="1"/>
        <end position="22"/>
    </location>
</feature>
<evidence type="ECO:0000256" key="3">
    <source>
        <dbReference type="SAM" id="SignalP"/>
    </source>
</evidence>
<name>A0ABT6X6U2_9BURK</name>
<dbReference type="Gene3D" id="3.40.190.10">
    <property type="entry name" value="Periplasmic binding protein-like II"/>
    <property type="match status" value="1"/>
</dbReference>
<comment type="caution">
    <text evidence="4">The sequence shown here is derived from an EMBL/GenBank/DDBJ whole genome shotgun (WGS) entry which is preliminary data.</text>
</comment>
<proteinExistence type="inferred from homology"/>
<keyword evidence="3" id="KW-0732">Signal</keyword>
<dbReference type="SUPFAM" id="SSF53850">
    <property type="entry name" value="Periplasmic binding protein-like II"/>
    <property type="match status" value="1"/>
</dbReference>
<reference evidence="4" key="1">
    <citation type="submission" date="2023-05" db="EMBL/GenBank/DDBJ databases">
        <title>Limnohabitans sp. strain HM2-2 Genome sequencing and assembly.</title>
        <authorList>
            <person name="Jung Y."/>
        </authorList>
    </citation>
    <scope>NUCLEOTIDE SEQUENCE</scope>
    <source>
        <strain evidence="4">HM2-2</strain>
    </source>
</reference>
<dbReference type="Proteomes" id="UP001431902">
    <property type="component" value="Unassembled WGS sequence"/>
</dbReference>
<evidence type="ECO:0000256" key="2">
    <source>
        <dbReference type="ARBA" id="ARBA00008520"/>
    </source>
</evidence>
<feature type="chain" id="PRO_5046508659" evidence="3">
    <location>
        <begin position="23"/>
        <end position="415"/>
    </location>
</feature>
<sequence length="415" mass="45760">MKKHIASVWIGLLLCAVKPALAQTVLTVSAYPAVDEIIKNALPEWQKKHPNVQVKVVGREYADHHTAMTTALAASSGLPDVMTIEYGYLGRFSQSGGLENLAAEPYRADLNADKFVAFAWQQGQFGSQEQTAVPTDIGPGAMFYRQDILQKSQVEPKQLSGRWEDLIAAGQQIKARTGVYLVAHARDIKDIVIRSGLTAGEGIYYNQQGQSVVGTSPRFKRAFELAKQVRQGGLDAKVNAWSNEWGESLKRGNVAVQMMGAWLGGHLQNWLAPESAGKWRSTRLPEGLATSWGGTFYAIPKKAGNKALAWDLVQHLTLNKTQQQLALQKFNAFPALKEAQSGAYFDQAVEYLGGQKARAEWRETAQKITPTKVFRNDPIAEEIVNAELDLVLTKGKAIDQALADAHRLIQRRAQR</sequence>
<comment type="subcellular location">
    <subcellularLocation>
        <location evidence="1">Periplasm</location>
    </subcellularLocation>
</comment>